<accession>X1T881</accession>
<reference evidence="2" key="1">
    <citation type="journal article" date="2014" name="Front. Microbiol.">
        <title>High frequency of phylogenetically diverse reductive dehalogenase-homologous genes in deep subseafloor sedimentary metagenomes.</title>
        <authorList>
            <person name="Kawai M."/>
            <person name="Futagami T."/>
            <person name="Toyoda A."/>
            <person name="Takaki Y."/>
            <person name="Nishi S."/>
            <person name="Hori S."/>
            <person name="Arai W."/>
            <person name="Tsubouchi T."/>
            <person name="Morono Y."/>
            <person name="Uchiyama I."/>
            <person name="Ito T."/>
            <person name="Fujiyama A."/>
            <person name="Inagaki F."/>
            <person name="Takami H."/>
        </authorList>
    </citation>
    <scope>NUCLEOTIDE SEQUENCE</scope>
    <source>
        <strain evidence="2">Expedition CK06-06</strain>
    </source>
</reference>
<feature type="non-terminal residue" evidence="2">
    <location>
        <position position="149"/>
    </location>
</feature>
<dbReference type="AlphaFoldDB" id="X1T881"/>
<dbReference type="InterPro" id="IPR009577">
    <property type="entry name" value="Sm_multidrug_ex"/>
</dbReference>
<gene>
    <name evidence="2" type="ORF">S12H4_21504</name>
</gene>
<feature type="transmembrane region" description="Helical" evidence="1">
    <location>
        <begin position="12"/>
        <end position="34"/>
    </location>
</feature>
<evidence type="ECO:0008006" key="3">
    <source>
        <dbReference type="Google" id="ProtNLM"/>
    </source>
</evidence>
<keyword evidence="1" id="KW-1133">Transmembrane helix</keyword>
<feature type="transmembrane region" description="Helical" evidence="1">
    <location>
        <begin position="127"/>
        <end position="148"/>
    </location>
</feature>
<dbReference type="EMBL" id="BARW01011066">
    <property type="protein sequence ID" value="GAI83770.1"/>
    <property type="molecule type" value="Genomic_DNA"/>
</dbReference>
<keyword evidence="1" id="KW-0472">Membrane</keyword>
<name>X1T881_9ZZZZ</name>
<proteinExistence type="predicted"/>
<sequence>MKKTSETNFLTRLAKFFIPIVLGFIIFGVIGFLMDESLRVAYWPLISGYFFPPFGKESIIPAGVALGIHPVVMALSIAFVDVVVALFLVWNYDLAKKIPIIGKFMMKVEEKGNVVEEKYGWIKPLRFIGIMLFVIIPFQGSGGLVGSIV</sequence>
<evidence type="ECO:0000256" key="1">
    <source>
        <dbReference type="SAM" id="Phobius"/>
    </source>
</evidence>
<organism evidence="2">
    <name type="scientific">marine sediment metagenome</name>
    <dbReference type="NCBI Taxonomy" id="412755"/>
    <lineage>
        <taxon>unclassified sequences</taxon>
        <taxon>metagenomes</taxon>
        <taxon>ecological metagenomes</taxon>
    </lineage>
</organism>
<protein>
    <recommendedName>
        <fullName evidence="3">Small multi-drug export protein</fullName>
    </recommendedName>
</protein>
<evidence type="ECO:0000313" key="2">
    <source>
        <dbReference type="EMBL" id="GAI83770.1"/>
    </source>
</evidence>
<feature type="transmembrane region" description="Helical" evidence="1">
    <location>
        <begin position="59"/>
        <end position="90"/>
    </location>
</feature>
<dbReference type="Pfam" id="PF06695">
    <property type="entry name" value="Sm_multidrug_ex"/>
    <property type="match status" value="1"/>
</dbReference>
<keyword evidence="1" id="KW-0812">Transmembrane</keyword>
<comment type="caution">
    <text evidence="2">The sequence shown here is derived from an EMBL/GenBank/DDBJ whole genome shotgun (WGS) entry which is preliminary data.</text>
</comment>